<dbReference type="Proteomes" id="UP000267606">
    <property type="component" value="Unassembled WGS sequence"/>
</dbReference>
<dbReference type="EMBL" id="UZAJ01013888">
    <property type="protein sequence ID" value="VDO68395.1"/>
    <property type="molecule type" value="Genomic_DNA"/>
</dbReference>
<proteinExistence type="predicted"/>
<evidence type="ECO:0000313" key="2">
    <source>
        <dbReference type="Proteomes" id="UP000267606"/>
    </source>
</evidence>
<dbReference type="AlphaFoldDB" id="A0A183HSG8"/>
<reference evidence="3" key="1">
    <citation type="submission" date="2016-06" db="UniProtKB">
        <authorList>
            <consortium name="WormBaseParasite"/>
        </authorList>
    </citation>
    <scope>IDENTIFICATION</scope>
</reference>
<evidence type="ECO:0000313" key="1">
    <source>
        <dbReference type="EMBL" id="VDO68395.1"/>
    </source>
</evidence>
<dbReference type="WBParaSite" id="OFLC_0001042901-mRNA-1">
    <property type="protein sequence ID" value="OFLC_0001042901-mRNA-1"/>
    <property type="gene ID" value="OFLC_0001042901"/>
</dbReference>
<organism evidence="3">
    <name type="scientific">Onchocerca flexuosa</name>
    <dbReference type="NCBI Taxonomy" id="387005"/>
    <lineage>
        <taxon>Eukaryota</taxon>
        <taxon>Metazoa</taxon>
        <taxon>Ecdysozoa</taxon>
        <taxon>Nematoda</taxon>
        <taxon>Chromadorea</taxon>
        <taxon>Rhabditida</taxon>
        <taxon>Spirurina</taxon>
        <taxon>Spiruromorpha</taxon>
        <taxon>Filarioidea</taxon>
        <taxon>Onchocercidae</taxon>
        <taxon>Onchocerca</taxon>
    </lineage>
</organism>
<evidence type="ECO:0000313" key="3">
    <source>
        <dbReference type="WBParaSite" id="OFLC_0001042901-mRNA-1"/>
    </source>
</evidence>
<protein>
    <submittedName>
        <fullName evidence="3">Cyclin N-terminal domain-containing protein</fullName>
    </submittedName>
</protein>
<accession>A0A183HSG8</accession>
<dbReference type="STRING" id="387005.A0A183HSG8"/>
<gene>
    <name evidence="1" type="ORF">OFLC_LOCUS10431</name>
</gene>
<keyword evidence="2" id="KW-1185">Reference proteome</keyword>
<name>A0A183HSG8_9BILA</name>
<reference evidence="1 2" key="2">
    <citation type="submission" date="2018-11" db="EMBL/GenBank/DDBJ databases">
        <authorList>
            <consortium name="Pathogen Informatics"/>
        </authorList>
    </citation>
    <scope>NUCLEOTIDE SEQUENCE [LARGE SCALE GENOMIC DNA]</scope>
</reference>
<sequence>DIWRGKPSAVQGSIFRSFSYIVSGIGKSCWERNLHGETSLSEIALFGLDRLGKVERVIACSVDLSYFFQRFSASIIILCVLAFARAIELTFELPDNANQCFFEDIKAGIDCVIEYQELRKRTWFFPKR</sequence>